<proteinExistence type="predicted"/>
<feature type="region of interest" description="Disordered" evidence="1">
    <location>
        <begin position="564"/>
        <end position="583"/>
    </location>
</feature>
<dbReference type="RefSeq" id="WP_141321927.1">
    <property type="nucleotide sequence ID" value="NZ_BJLP01000055.1"/>
</dbReference>
<dbReference type="PANTHER" id="PTHR37809">
    <property type="entry name" value="RIBOSOMAL PROTEIN S12 METHYLTHIOTRANSFERASE ACCESSORY FACTOR YCAO"/>
    <property type="match status" value="1"/>
</dbReference>
<evidence type="ECO:0000313" key="4">
    <source>
        <dbReference type="Proteomes" id="UP000315842"/>
    </source>
</evidence>
<evidence type="ECO:0000313" key="3">
    <source>
        <dbReference type="EMBL" id="GEA82295.1"/>
    </source>
</evidence>
<dbReference type="AlphaFoldDB" id="A0A4Y3KGU1"/>
<gene>
    <name evidence="3" type="ORF">CUD01_27390</name>
</gene>
<evidence type="ECO:0000256" key="1">
    <source>
        <dbReference type="SAM" id="MobiDB-lite"/>
    </source>
</evidence>
<dbReference type="PANTHER" id="PTHR37809:SF1">
    <property type="entry name" value="RIBOSOMAL PROTEIN S12 METHYLTHIOTRANSFERASE ACCESSORY FACTOR YCAO"/>
    <property type="match status" value="1"/>
</dbReference>
<keyword evidence="4" id="KW-1185">Reference proteome</keyword>
<evidence type="ECO:0000259" key="2">
    <source>
        <dbReference type="PROSITE" id="PS51664"/>
    </source>
</evidence>
<name>A0A4Y3KGU1_CELUD</name>
<comment type="caution">
    <text evidence="3">The sequence shown here is derived from an EMBL/GenBank/DDBJ whole genome shotgun (WGS) entry which is preliminary data.</text>
</comment>
<dbReference type="InterPro" id="IPR003776">
    <property type="entry name" value="YcaO-like_dom"/>
</dbReference>
<dbReference type="Proteomes" id="UP000315842">
    <property type="component" value="Unassembled WGS sequence"/>
</dbReference>
<dbReference type="PROSITE" id="PS51664">
    <property type="entry name" value="YCAO"/>
    <property type="match status" value="1"/>
</dbReference>
<dbReference type="EMBL" id="BJLP01000055">
    <property type="protein sequence ID" value="GEA82295.1"/>
    <property type="molecule type" value="Genomic_DNA"/>
</dbReference>
<sequence>MDVTSDVADAVAVALAQGRARLTAAGGSLAVRAHGSHVLVGPLVVPDGQGGCADCALAWWTDVSPGTAGGPPCPVGLDWSRVVRAMVARVLGDEPAVWRRAVLALDRGTGQLTVHHFLTHPACVVCAQPPGPPEALDLRTPQPALAAPLRTRAATRETLRTHLMDPRFGPVTHVQRDEESPFARVSATAVVPGRARFETGYGRAVSYADSEVPAVLESLERALGGYRRPAVPVVVAAFDEVAAHALDPRRLGEHEVVGPGPAYEPFARGRTTSWVWARSTREDRAVLVPEHVAYASEQGVGARFLHATSNGCAVGATREEAVLHGLLEVVERDAALLAWYTRARLVEVVPAAGGALAVQRDQLAQRGLRLRVLDVTSDLRVPAALAVVTADEQAVRSGRAPALAVASAVGPDGRTAVRVAVERCVTRLREHSPSAAERRRAMLDDLDLVRTREDHAGLYALWEARHLWRFLDEPAGAVAEAEHHVRHALPTGDVAHTLRLLLERAHALQLDVLVVDQSAPELLDGLGVHAVKVLVPGTVPLTYGHRNRRVLGIPRLARGAAILEGAQPWDDDPRPHPAPHPFP</sequence>
<protein>
    <recommendedName>
        <fullName evidence="2">YcaO domain-containing protein</fullName>
    </recommendedName>
</protein>
<dbReference type="Gene3D" id="3.30.1330.230">
    <property type="match status" value="1"/>
</dbReference>
<accession>A0A4Y3KGU1</accession>
<feature type="domain" description="YcaO" evidence="2">
    <location>
        <begin position="202"/>
        <end position="583"/>
    </location>
</feature>
<organism evidence="3 4">
    <name type="scientific">Cellulomonas uda</name>
    <dbReference type="NCBI Taxonomy" id="1714"/>
    <lineage>
        <taxon>Bacteria</taxon>
        <taxon>Bacillati</taxon>
        <taxon>Actinomycetota</taxon>
        <taxon>Actinomycetes</taxon>
        <taxon>Micrococcales</taxon>
        <taxon>Cellulomonadaceae</taxon>
        <taxon>Cellulomonas</taxon>
    </lineage>
</organism>
<dbReference type="Gene3D" id="3.40.50.720">
    <property type="entry name" value="NAD(P)-binding Rossmann-like Domain"/>
    <property type="match status" value="1"/>
</dbReference>
<reference evidence="3 4" key="1">
    <citation type="submission" date="2019-06" db="EMBL/GenBank/DDBJ databases">
        <title>Whole genome shotgun sequence of Cellulomonas uda NBRC 3747.</title>
        <authorList>
            <person name="Hosoyama A."/>
            <person name="Uohara A."/>
            <person name="Ohji S."/>
            <person name="Ichikawa N."/>
        </authorList>
    </citation>
    <scope>NUCLEOTIDE SEQUENCE [LARGE SCALE GENOMIC DNA]</scope>
    <source>
        <strain evidence="3 4">NBRC 3747</strain>
    </source>
</reference>
<dbReference type="Pfam" id="PF02624">
    <property type="entry name" value="YcaO"/>
    <property type="match status" value="1"/>
</dbReference>